<accession>A0A120K1C5</accession>
<organism evidence="12 13">
    <name type="scientific">Eremothecium sinecaudum</name>
    <dbReference type="NCBI Taxonomy" id="45286"/>
    <lineage>
        <taxon>Eukaryota</taxon>
        <taxon>Fungi</taxon>
        <taxon>Dikarya</taxon>
        <taxon>Ascomycota</taxon>
        <taxon>Saccharomycotina</taxon>
        <taxon>Saccharomycetes</taxon>
        <taxon>Saccharomycetales</taxon>
        <taxon>Saccharomycetaceae</taxon>
        <taxon>Eremothecium</taxon>
    </lineage>
</organism>
<evidence type="ECO:0000256" key="9">
    <source>
        <dbReference type="ARBA" id="ARBA00047783"/>
    </source>
</evidence>
<dbReference type="InterPro" id="IPR029063">
    <property type="entry name" value="SAM-dependent_MTases_sf"/>
</dbReference>
<reference evidence="12 13" key="1">
    <citation type="submission" date="2016-01" db="EMBL/GenBank/DDBJ databases">
        <title>Genome sequence of the yeast Holleya sinecauda.</title>
        <authorList>
            <person name="Dietrich F.S."/>
        </authorList>
    </citation>
    <scope>NUCLEOTIDE SEQUENCE [LARGE SCALE GENOMIC DNA]</scope>
    <source>
        <strain evidence="12 13">ATCC 58844</strain>
    </source>
</reference>
<evidence type="ECO:0000256" key="2">
    <source>
        <dbReference type="ARBA" id="ARBA00022490"/>
    </source>
</evidence>
<dbReference type="Pfam" id="PF02475">
    <property type="entry name" value="TRM5-TYW2_MTfase"/>
    <property type="match status" value="1"/>
</dbReference>
<keyword evidence="2 10" id="KW-0963">Cytoplasm</keyword>
<evidence type="ECO:0000256" key="7">
    <source>
        <dbReference type="ARBA" id="ARBA00023128"/>
    </source>
</evidence>
<dbReference type="GO" id="GO:0052906">
    <property type="term" value="F:tRNA (guanine(37)-N1)-methyltransferase activity"/>
    <property type="evidence" value="ECO:0007669"/>
    <property type="project" value="UniProtKB-UniRule"/>
</dbReference>
<dbReference type="GO" id="GO:0005759">
    <property type="term" value="C:mitochondrial matrix"/>
    <property type="evidence" value="ECO:0007669"/>
    <property type="project" value="UniProtKB-SubCell"/>
</dbReference>
<sequence length="486" mass="55766">MSLPARYLPPVNRCLTHLDKQLFLKKIPLVVVSFPDPRNISVFTSRFKEDILRIPRICHVVPLESTTAITAAQEPPLKKKTLANDNHIRKGILLKDSVHKVEDVKTELSQEAQDFLQETKASIENFNYTIDYDFYKAEEIFNAILPEHLLHEVPSGFTVTGHIAHLNLRAEFKPLGEIIGQVILDKNSQIKTVVDKVDSIANKFRTFQMKLLAGEEDFNVTIHESNCTFNFDFRNVYWNSRLHTEHNRLVTLFKPHQLVCDVFAGVGPFALPAAKKQVFVLANDLNPHSYESMINNIKTNKVGSFVNPSNLDGREFIAQSPMLLESWLEQTNGKVIIPGGKKYKLAADGTTVRTPPKNITLPRFVHHYVMNLPDSAITFLNEFVGLYSRHGYSKSTLEERYPDFELPWIHCHCFLKYSPEERPEPSIEEQHNRVYRQVLDVMEATEKELPRDAFQFHLVRKVAPTKPMFCVSFRLPASIAFKEKTN</sequence>
<dbReference type="GO" id="GO:0070901">
    <property type="term" value="P:mitochondrial tRNA methylation"/>
    <property type="evidence" value="ECO:0007669"/>
    <property type="project" value="UniProtKB-ARBA"/>
</dbReference>
<feature type="binding site" evidence="10">
    <location>
        <begin position="284"/>
        <end position="285"/>
    </location>
    <ligand>
        <name>S-adenosyl-L-methionine</name>
        <dbReference type="ChEBI" id="CHEBI:59789"/>
    </ligand>
</feature>
<keyword evidence="3 10" id="KW-0489">Methyltransferase</keyword>
<dbReference type="InterPro" id="IPR056743">
    <property type="entry name" value="TRM5-TYW2-like_MTfase"/>
</dbReference>
<comment type="catalytic activity">
    <reaction evidence="9 10">
        <text>guanosine(37) in tRNA + S-adenosyl-L-methionine = N(1)-methylguanosine(37) in tRNA + S-adenosyl-L-homocysteine + H(+)</text>
        <dbReference type="Rhea" id="RHEA:36899"/>
        <dbReference type="Rhea" id="RHEA-COMP:10145"/>
        <dbReference type="Rhea" id="RHEA-COMP:10147"/>
        <dbReference type="ChEBI" id="CHEBI:15378"/>
        <dbReference type="ChEBI" id="CHEBI:57856"/>
        <dbReference type="ChEBI" id="CHEBI:59789"/>
        <dbReference type="ChEBI" id="CHEBI:73542"/>
        <dbReference type="ChEBI" id="CHEBI:74269"/>
        <dbReference type="EC" id="2.1.1.228"/>
    </reaction>
</comment>
<dbReference type="OrthoDB" id="408788at2759"/>
<gene>
    <name evidence="10" type="primary">TRM5</name>
    <name evidence="12" type="ORF">AW171_hschr21061</name>
</gene>
<feature type="domain" description="SAM-dependent methyltransferase TRM5/TYW2-type" evidence="11">
    <location>
        <begin position="157"/>
        <end position="477"/>
    </location>
</feature>
<proteinExistence type="inferred from homology"/>
<evidence type="ECO:0000313" key="13">
    <source>
        <dbReference type="Proteomes" id="UP000243052"/>
    </source>
</evidence>
<dbReference type="AlphaFoldDB" id="A0A120K1C5"/>
<feature type="binding site" evidence="10">
    <location>
        <position position="371"/>
    </location>
    <ligand>
        <name>S-adenosyl-L-methionine</name>
        <dbReference type="ChEBI" id="CHEBI:59789"/>
    </ligand>
</feature>
<dbReference type="EMBL" id="CP014242">
    <property type="protein sequence ID" value="AMD19244.1"/>
    <property type="molecule type" value="Genomic_DNA"/>
</dbReference>
<dbReference type="PANTHER" id="PTHR23245">
    <property type="entry name" value="TRNA METHYLTRANSFERASE"/>
    <property type="match status" value="1"/>
</dbReference>
<feature type="binding site" evidence="10">
    <location>
        <position position="246"/>
    </location>
    <ligand>
        <name>S-adenosyl-L-methionine</name>
        <dbReference type="ChEBI" id="CHEBI:59789"/>
    </ligand>
</feature>
<comment type="subunit">
    <text evidence="10">Monomer.</text>
</comment>
<evidence type="ECO:0000256" key="10">
    <source>
        <dbReference type="HAMAP-Rule" id="MF_03152"/>
    </source>
</evidence>
<dbReference type="EC" id="2.1.1.228" evidence="10"/>
<keyword evidence="7 10" id="KW-0496">Mitochondrion</keyword>
<dbReference type="Proteomes" id="UP000243052">
    <property type="component" value="Chromosome ii"/>
</dbReference>
<comment type="similarity">
    <text evidence="10">Belongs to the TRM5 / TYW2 family.</text>
</comment>
<dbReference type="InterPro" id="IPR030382">
    <property type="entry name" value="MeTrfase_TRM5/TYW2"/>
</dbReference>
<dbReference type="GO" id="GO:0002939">
    <property type="term" value="P:tRNA N1-guanine methylation"/>
    <property type="evidence" value="ECO:0007669"/>
    <property type="project" value="TreeGrafter"/>
</dbReference>
<protein>
    <recommendedName>
        <fullName evidence="10">tRNA (guanine(37)-N1)-methyltransferase</fullName>
        <ecNumber evidence="10">2.1.1.228</ecNumber>
    </recommendedName>
    <alternativeName>
        <fullName evidence="10">M1G-methyltransferase</fullName>
    </alternativeName>
    <alternativeName>
        <fullName evidence="10">tRNA [GM37] methyltransferase</fullName>
    </alternativeName>
    <alternativeName>
        <fullName evidence="10">tRNA methyltransferase 5</fullName>
    </alternativeName>
</protein>
<evidence type="ECO:0000256" key="8">
    <source>
        <dbReference type="ARBA" id="ARBA00023242"/>
    </source>
</evidence>
<comment type="function">
    <text evidence="10">Specifically methylates the N1 position of guanosine-37 in various cytoplasmic and mitochondrial tRNAs. Methylation is not dependent on the nature of the nucleoside 5' of the target nucleoside. This is the first step in the biosynthesis of wybutosine (yW), a modified base adjacent to the anticodon of tRNAs and required for accurate decoding.</text>
</comment>
<dbReference type="Pfam" id="PF25133">
    <property type="entry name" value="TYW2_N_2"/>
    <property type="match status" value="1"/>
</dbReference>
<dbReference type="Gene3D" id="3.40.50.150">
    <property type="entry name" value="Vaccinia Virus protein VP39"/>
    <property type="match status" value="1"/>
</dbReference>
<evidence type="ECO:0000256" key="3">
    <source>
        <dbReference type="ARBA" id="ARBA00022603"/>
    </source>
</evidence>
<dbReference type="InterPro" id="IPR025792">
    <property type="entry name" value="tRNA_Gua_MeTrfase_euk"/>
</dbReference>
<comment type="subcellular location">
    <subcellularLocation>
        <location evidence="10">Mitochondrion matrix</location>
    </subcellularLocation>
    <subcellularLocation>
        <location evidence="10">Nucleus</location>
    </subcellularLocation>
    <subcellularLocation>
        <location evidence="10">Cytoplasm</location>
    </subcellularLocation>
    <text evidence="10">Predominantly in the mitochondria and in the nucleus.</text>
</comment>
<evidence type="ECO:0000256" key="1">
    <source>
        <dbReference type="ARBA" id="ARBA00009775"/>
    </source>
</evidence>
<dbReference type="PROSITE" id="PS51684">
    <property type="entry name" value="SAM_MT_TRM5_TYW2"/>
    <property type="match status" value="1"/>
</dbReference>
<evidence type="ECO:0000256" key="6">
    <source>
        <dbReference type="ARBA" id="ARBA00022694"/>
    </source>
</evidence>
<dbReference type="SUPFAM" id="SSF53335">
    <property type="entry name" value="S-adenosyl-L-methionine-dependent methyltransferases"/>
    <property type="match status" value="1"/>
</dbReference>
<dbReference type="Gene3D" id="3.30.300.110">
    <property type="entry name" value="Met-10+ protein-like domains"/>
    <property type="match status" value="1"/>
</dbReference>
<feature type="binding site" evidence="10">
    <location>
        <begin position="312"/>
        <end position="313"/>
    </location>
    <ligand>
        <name>S-adenosyl-L-methionine</name>
        <dbReference type="ChEBI" id="CHEBI:59789"/>
    </ligand>
</feature>
<dbReference type="HAMAP" id="MF_03152">
    <property type="entry name" value="TRM5"/>
    <property type="match status" value="1"/>
</dbReference>
<dbReference type="PANTHER" id="PTHR23245:SF36">
    <property type="entry name" value="TRNA (GUANINE(37)-N1)-METHYLTRANSFERASE"/>
    <property type="match status" value="1"/>
</dbReference>
<dbReference type="STRING" id="45286.A0A120K1C5"/>
<evidence type="ECO:0000313" key="12">
    <source>
        <dbReference type="EMBL" id="AMD19244.1"/>
    </source>
</evidence>
<dbReference type="RefSeq" id="XP_017986240.1">
    <property type="nucleotide sequence ID" value="XM_018130751.1"/>
</dbReference>
<dbReference type="FunFam" id="3.30.300.110:FF:000001">
    <property type="entry name" value="tRNA (guanine(37)-N1)-methyltransferase"/>
    <property type="match status" value="1"/>
</dbReference>
<keyword evidence="6 10" id="KW-0819">tRNA processing</keyword>
<name>A0A120K1C5_9SACH</name>
<keyword evidence="8 10" id="KW-0539">Nucleus</keyword>
<dbReference type="GeneID" id="28721508"/>
<keyword evidence="4 10" id="KW-0808">Transferase</keyword>
<evidence type="ECO:0000256" key="4">
    <source>
        <dbReference type="ARBA" id="ARBA00022679"/>
    </source>
</evidence>
<dbReference type="GO" id="GO:0005634">
    <property type="term" value="C:nucleus"/>
    <property type="evidence" value="ECO:0007669"/>
    <property type="project" value="UniProtKB-SubCell"/>
</dbReference>
<evidence type="ECO:0000259" key="11">
    <source>
        <dbReference type="PROSITE" id="PS51684"/>
    </source>
</evidence>
<keyword evidence="5 10" id="KW-0949">S-adenosyl-L-methionine</keyword>
<evidence type="ECO:0000256" key="5">
    <source>
        <dbReference type="ARBA" id="ARBA00022691"/>
    </source>
</evidence>
<dbReference type="InterPro" id="IPR056744">
    <property type="entry name" value="TRM5/TYW2-like_N"/>
</dbReference>
<comment type="similarity">
    <text evidence="1">Belongs to the class I-like SAM-binding methyltransferase superfamily. TRM5/TYW2 family.</text>
</comment>
<keyword evidence="13" id="KW-1185">Reference proteome</keyword>